<proteinExistence type="predicted"/>
<dbReference type="Gene3D" id="1.10.150.240">
    <property type="entry name" value="Putative phosphatase, domain 2"/>
    <property type="match status" value="1"/>
</dbReference>
<reference evidence="1 2" key="1">
    <citation type="submission" date="2019-05" db="EMBL/GenBank/DDBJ databases">
        <authorList>
            <person name="Chen C."/>
        </authorList>
    </citation>
    <scope>NUCLEOTIDE SEQUENCE [LARGE SCALE GENOMIC DNA]</scope>
    <source>
        <strain evidence="1 2">HB172198</strain>
    </source>
</reference>
<keyword evidence="1" id="KW-0378">Hydrolase</keyword>
<organism evidence="1 2">
    <name type="scientific">Paenibacillus algicola</name>
    <dbReference type="NCBI Taxonomy" id="2565926"/>
    <lineage>
        <taxon>Bacteria</taxon>
        <taxon>Bacillati</taxon>
        <taxon>Bacillota</taxon>
        <taxon>Bacilli</taxon>
        <taxon>Bacillales</taxon>
        <taxon>Paenibacillaceae</taxon>
        <taxon>Paenibacillus</taxon>
    </lineage>
</organism>
<evidence type="ECO:0000313" key="2">
    <source>
        <dbReference type="Proteomes" id="UP000300879"/>
    </source>
</evidence>
<keyword evidence="2" id="KW-1185">Reference proteome</keyword>
<dbReference type="GO" id="GO:0006281">
    <property type="term" value="P:DNA repair"/>
    <property type="evidence" value="ECO:0007669"/>
    <property type="project" value="TreeGrafter"/>
</dbReference>
<dbReference type="AlphaFoldDB" id="A0A4P8XLF4"/>
<dbReference type="GO" id="GO:0005829">
    <property type="term" value="C:cytosol"/>
    <property type="evidence" value="ECO:0007669"/>
    <property type="project" value="TreeGrafter"/>
</dbReference>
<dbReference type="InterPro" id="IPR050155">
    <property type="entry name" value="HAD-like_hydrolase_sf"/>
</dbReference>
<dbReference type="InterPro" id="IPR023214">
    <property type="entry name" value="HAD_sf"/>
</dbReference>
<sequence length="254" mass="27891">MMGSRGIQGAAAGRAVMTKGWMNVSTTERLVKPEAMIFDMDGTLFQTETLLRPAYHKLFDTLRAEGHHQGETPDEQLMLGSLGMLLEDIWKRVIPNGTPEAHRRADELLLQLELEGLENEEAALYPGVTETLAELKQRGVRLFVASNGLEDYVKGIVKARQLAPLFEGLYSAGEHQTSSKVDLVALLLSNHGIERAWMVGDRSSDVEAGKENGQTVIGCQYAGFGGEQELKGSDAMITAFPDLIRLYDQAEDPS</sequence>
<dbReference type="Proteomes" id="UP000300879">
    <property type="component" value="Chromosome"/>
</dbReference>
<dbReference type="Pfam" id="PF13419">
    <property type="entry name" value="HAD_2"/>
    <property type="match status" value="1"/>
</dbReference>
<evidence type="ECO:0000313" key="1">
    <source>
        <dbReference type="EMBL" id="QCT03592.1"/>
    </source>
</evidence>
<dbReference type="InterPro" id="IPR023198">
    <property type="entry name" value="PGP-like_dom2"/>
</dbReference>
<dbReference type="EMBL" id="CP040396">
    <property type="protein sequence ID" value="QCT03592.1"/>
    <property type="molecule type" value="Genomic_DNA"/>
</dbReference>
<dbReference type="InterPro" id="IPR036412">
    <property type="entry name" value="HAD-like_sf"/>
</dbReference>
<dbReference type="PANTHER" id="PTHR43434">
    <property type="entry name" value="PHOSPHOGLYCOLATE PHOSPHATASE"/>
    <property type="match status" value="1"/>
</dbReference>
<gene>
    <name evidence="1" type="ORF">E6C60_2881</name>
</gene>
<dbReference type="PANTHER" id="PTHR43434:SF1">
    <property type="entry name" value="PHOSPHOGLYCOLATE PHOSPHATASE"/>
    <property type="match status" value="1"/>
</dbReference>
<dbReference type="Gene3D" id="3.40.50.1000">
    <property type="entry name" value="HAD superfamily/HAD-like"/>
    <property type="match status" value="1"/>
</dbReference>
<dbReference type="SUPFAM" id="SSF56784">
    <property type="entry name" value="HAD-like"/>
    <property type="match status" value="1"/>
</dbReference>
<dbReference type="InterPro" id="IPR041492">
    <property type="entry name" value="HAD_2"/>
</dbReference>
<accession>A0A4P8XLF4</accession>
<dbReference type="GO" id="GO:0008967">
    <property type="term" value="F:phosphoglycolate phosphatase activity"/>
    <property type="evidence" value="ECO:0007669"/>
    <property type="project" value="TreeGrafter"/>
</dbReference>
<dbReference type="SFLD" id="SFLDS00003">
    <property type="entry name" value="Haloacid_Dehalogenase"/>
    <property type="match status" value="1"/>
</dbReference>
<dbReference type="KEGG" id="palo:E6C60_2881"/>
<dbReference type="SFLD" id="SFLDG01129">
    <property type="entry name" value="C1.5:_HAD__Beta-PGM__Phosphata"/>
    <property type="match status" value="1"/>
</dbReference>
<name>A0A4P8XLF4_9BACL</name>
<protein>
    <submittedName>
        <fullName evidence="1">Haloacid dehalogenase domain protein hydrolase</fullName>
    </submittedName>
</protein>